<dbReference type="eggNOG" id="COG2064">
    <property type="taxonomic scope" value="Bacteria"/>
</dbReference>
<keyword evidence="2" id="KW-0456">Lyase</keyword>
<feature type="transmembrane region" description="Helical" evidence="1">
    <location>
        <begin position="6"/>
        <end position="28"/>
    </location>
</feature>
<feature type="transmembrane region" description="Helical" evidence="1">
    <location>
        <begin position="136"/>
        <end position="154"/>
    </location>
</feature>
<dbReference type="EC" id="4.1.99.2" evidence="2"/>
<evidence type="ECO:0000256" key="1">
    <source>
        <dbReference type="SAM" id="Phobius"/>
    </source>
</evidence>
<dbReference type="EMBL" id="CP000910">
    <property type="protein sequence ID" value="ABY23087.1"/>
    <property type="molecule type" value="Genomic_DNA"/>
</dbReference>
<sequence>MNVSLAAALLTGLGLGCGILLVSLRLPFMRQRSFSARIEPQLRSVAADSRLLRPVEATLRFFGPLERILRALLKDTSSWLNRFNTGNAALTARLERAGKDQAAIDFRAEQLIWGSCSFVLAVVTVIVFASSGAFNLLFAVLICLGAAIFGYNYSATTF</sequence>
<dbReference type="KEGG" id="rsa:RSal33209_1350"/>
<protein>
    <submittedName>
        <fullName evidence="2">Tyrosine phenol-lyase</fullName>
        <ecNumber evidence="2">4.1.99.2</ecNumber>
    </submittedName>
</protein>
<dbReference type="GO" id="GO:0050371">
    <property type="term" value="F:tyrosine phenol-lyase activity"/>
    <property type="evidence" value="ECO:0007669"/>
    <property type="project" value="UniProtKB-EC"/>
</dbReference>
<keyword evidence="3" id="KW-1185">Reference proteome</keyword>
<dbReference type="HOGENOM" id="CLU_1667971_0_0_11"/>
<dbReference type="Proteomes" id="UP000002007">
    <property type="component" value="Chromosome"/>
</dbReference>
<name>A9WN88_RENSM</name>
<evidence type="ECO:0000313" key="3">
    <source>
        <dbReference type="Proteomes" id="UP000002007"/>
    </source>
</evidence>
<accession>A9WN88</accession>
<keyword evidence="1" id="KW-1133">Transmembrane helix</keyword>
<dbReference type="STRING" id="288705.RSal33209_1350"/>
<organism evidence="2 3">
    <name type="scientific">Renibacterium salmoninarum (strain ATCC 33209 / DSM 20767 / JCM 11484 / NBRC 15589 / NCIMB 2235)</name>
    <dbReference type="NCBI Taxonomy" id="288705"/>
    <lineage>
        <taxon>Bacteria</taxon>
        <taxon>Bacillati</taxon>
        <taxon>Actinomycetota</taxon>
        <taxon>Actinomycetes</taxon>
        <taxon>Micrococcales</taxon>
        <taxon>Micrococcaceae</taxon>
        <taxon>Renibacterium</taxon>
    </lineage>
</organism>
<keyword evidence="1" id="KW-0812">Transmembrane</keyword>
<reference evidence="3" key="1">
    <citation type="journal article" date="2008" name="J. Bacteriol.">
        <title>Genome sequence of the fish pathogen Renibacterium salmoninarum suggests reductive evolution away from an environmental Arthrobacter ancestor.</title>
        <authorList>
            <person name="Wiens G.D."/>
            <person name="Rockey D.D."/>
            <person name="Wu Z."/>
            <person name="Chang J."/>
            <person name="Levy R."/>
            <person name="Crane S."/>
            <person name="Chen D.S."/>
            <person name="Capri G.R."/>
            <person name="Burnett J.R."/>
            <person name="Sudheesh P.S."/>
            <person name="Schipma M.J."/>
            <person name="Burd H."/>
            <person name="Bhattacharyya A."/>
            <person name="Rhodes L.D."/>
            <person name="Kaul R."/>
            <person name="Strom M.S."/>
        </authorList>
    </citation>
    <scope>NUCLEOTIDE SEQUENCE [LARGE SCALE GENOMIC DNA]</scope>
    <source>
        <strain evidence="3">ATCC 33209 / DSM 20767 / JCM 11484 / NBRC 15589 / NCIMB 2235</strain>
    </source>
</reference>
<keyword evidence="1" id="KW-0472">Membrane</keyword>
<dbReference type="RefSeq" id="WP_012244768.1">
    <property type="nucleotide sequence ID" value="NC_010168.1"/>
</dbReference>
<evidence type="ECO:0000313" key="2">
    <source>
        <dbReference type="EMBL" id="ABY23087.1"/>
    </source>
</evidence>
<proteinExistence type="predicted"/>
<feature type="transmembrane region" description="Helical" evidence="1">
    <location>
        <begin position="111"/>
        <end position="130"/>
    </location>
</feature>
<dbReference type="AlphaFoldDB" id="A9WN88"/>
<gene>
    <name evidence="2" type="ordered locus">RSal33209_1350</name>
</gene>